<dbReference type="InterPro" id="IPR027486">
    <property type="entry name" value="Ribosomal_uS10_dom"/>
</dbReference>
<accession>A0A8C4NL18</accession>
<feature type="transmembrane region" description="Helical" evidence="8">
    <location>
        <begin position="27"/>
        <end position="45"/>
    </location>
</feature>
<dbReference type="InterPro" id="IPR036838">
    <property type="entry name" value="Ribosomal_uS10_dom_sf"/>
</dbReference>
<comment type="subcellular location">
    <subcellularLocation>
        <location evidence="1">Mitochondrion</location>
    </subcellularLocation>
</comment>
<dbReference type="Ensembl" id="ENSEBUT00000005220.1">
    <property type="protein sequence ID" value="ENSEBUP00000004782.1"/>
    <property type="gene ID" value="ENSEBUG00000003324.1"/>
</dbReference>
<dbReference type="Pfam" id="PF00338">
    <property type="entry name" value="Ribosomal_S10"/>
    <property type="match status" value="1"/>
</dbReference>
<keyword evidence="11" id="KW-1185">Reference proteome</keyword>
<dbReference type="InterPro" id="IPR040055">
    <property type="entry name" value="Ribosomal_uS10m"/>
</dbReference>
<evidence type="ECO:0000256" key="4">
    <source>
        <dbReference type="ARBA" id="ARBA00023128"/>
    </source>
</evidence>
<keyword evidence="4" id="KW-0496">Mitochondrion</keyword>
<dbReference type="GeneTree" id="ENSGT00390000009045"/>
<evidence type="ECO:0000256" key="6">
    <source>
        <dbReference type="ARBA" id="ARBA00035261"/>
    </source>
</evidence>
<sequence>MPLYTAKINEHSVGPVRGHVLKRNSRFCFILFILHIINYICVSISPPPPKFTVTNEPDDLFRRLIVRVKGHDTAVLDSYEFFVSLAARELEITLEKIWEPKKVFERLTLLKSVHIYKKHRVQYEMRTYGRVFEVGHIHLKNSRLSQEESMYECINSEDLTEEAKAFRVPPPQPSPLQ</sequence>
<evidence type="ECO:0000313" key="10">
    <source>
        <dbReference type="Ensembl" id="ENSEBUP00000004782.1"/>
    </source>
</evidence>
<keyword evidence="8" id="KW-0472">Membrane</keyword>
<comment type="similarity">
    <text evidence="2">Belongs to the universal ribosomal protein uS10 family.</text>
</comment>
<dbReference type="SMART" id="SM01403">
    <property type="entry name" value="Ribosomal_S10"/>
    <property type="match status" value="1"/>
</dbReference>
<evidence type="ECO:0000256" key="2">
    <source>
        <dbReference type="ARBA" id="ARBA00007102"/>
    </source>
</evidence>
<evidence type="ECO:0000256" key="3">
    <source>
        <dbReference type="ARBA" id="ARBA00022980"/>
    </source>
</evidence>
<organism evidence="10 11">
    <name type="scientific">Eptatretus burgeri</name>
    <name type="common">Inshore hagfish</name>
    <dbReference type="NCBI Taxonomy" id="7764"/>
    <lineage>
        <taxon>Eukaryota</taxon>
        <taxon>Metazoa</taxon>
        <taxon>Chordata</taxon>
        <taxon>Craniata</taxon>
        <taxon>Vertebrata</taxon>
        <taxon>Cyclostomata</taxon>
        <taxon>Myxini</taxon>
        <taxon>Myxiniformes</taxon>
        <taxon>Myxinidae</taxon>
        <taxon>Eptatretinae</taxon>
        <taxon>Eptatretus</taxon>
    </lineage>
</organism>
<dbReference type="PANTHER" id="PTHR13334:SF4">
    <property type="entry name" value="SMALL RIBOSOMAL SUBUNIT PROTEIN US10M"/>
    <property type="match status" value="1"/>
</dbReference>
<evidence type="ECO:0000313" key="11">
    <source>
        <dbReference type="Proteomes" id="UP000694388"/>
    </source>
</evidence>
<evidence type="ECO:0000256" key="7">
    <source>
        <dbReference type="ARBA" id="ARBA00035544"/>
    </source>
</evidence>
<keyword evidence="5" id="KW-0687">Ribonucleoprotein</keyword>
<evidence type="ECO:0000256" key="5">
    <source>
        <dbReference type="ARBA" id="ARBA00023274"/>
    </source>
</evidence>
<evidence type="ECO:0000256" key="8">
    <source>
        <dbReference type="SAM" id="Phobius"/>
    </source>
</evidence>
<dbReference type="SUPFAM" id="SSF54999">
    <property type="entry name" value="Ribosomal protein S10"/>
    <property type="match status" value="1"/>
</dbReference>
<reference evidence="10" key="1">
    <citation type="submission" date="2025-08" db="UniProtKB">
        <authorList>
            <consortium name="Ensembl"/>
        </authorList>
    </citation>
    <scope>IDENTIFICATION</scope>
</reference>
<dbReference type="PANTHER" id="PTHR13334">
    <property type="entry name" value="MITOCHONDRIAL 28S RIBOSOMAL PROTEIN S10"/>
    <property type="match status" value="1"/>
</dbReference>
<dbReference type="Proteomes" id="UP000694388">
    <property type="component" value="Unplaced"/>
</dbReference>
<protein>
    <recommendedName>
        <fullName evidence="6">Small ribosomal subunit protein uS10m</fullName>
    </recommendedName>
    <alternativeName>
        <fullName evidence="7">28S ribosomal protein S10, mitochondrial</fullName>
    </alternativeName>
</protein>
<reference evidence="10" key="2">
    <citation type="submission" date="2025-09" db="UniProtKB">
        <authorList>
            <consortium name="Ensembl"/>
        </authorList>
    </citation>
    <scope>IDENTIFICATION</scope>
</reference>
<keyword evidence="3" id="KW-0689">Ribosomal protein</keyword>
<evidence type="ECO:0000256" key="1">
    <source>
        <dbReference type="ARBA" id="ARBA00004173"/>
    </source>
</evidence>
<dbReference type="AlphaFoldDB" id="A0A8C4NL18"/>
<keyword evidence="8" id="KW-1133">Transmembrane helix</keyword>
<keyword evidence="8" id="KW-0812">Transmembrane</keyword>
<name>A0A8C4NL18_EPTBU</name>
<dbReference type="Gene3D" id="3.30.70.600">
    <property type="entry name" value="Ribosomal protein S10 domain"/>
    <property type="match status" value="1"/>
</dbReference>
<evidence type="ECO:0000259" key="9">
    <source>
        <dbReference type="SMART" id="SM01403"/>
    </source>
</evidence>
<dbReference type="GO" id="GO:0005763">
    <property type="term" value="C:mitochondrial small ribosomal subunit"/>
    <property type="evidence" value="ECO:0007669"/>
    <property type="project" value="InterPro"/>
</dbReference>
<feature type="domain" description="Small ribosomal subunit protein uS10" evidence="9">
    <location>
        <begin position="65"/>
        <end position="154"/>
    </location>
</feature>
<proteinExistence type="inferred from homology"/>